<protein>
    <recommendedName>
        <fullName evidence="4">Centromere protein O</fullName>
    </recommendedName>
</protein>
<dbReference type="InterPro" id="IPR018464">
    <property type="entry name" value="CENP-O"/>
</dbReference>
<evidence type="ECO:0000256" key="5">
    <source>
        <dbReference type="ARBA" id="ARBA00022454"/>
    </source>
</evidence>
<dbReference type="EMBL" id="JACVVK020000288">
    <property type="protein sequence ID" value="KAK7480110.1"/>
    <property type="molecule type" value="Genomic_DNA"/>
</dbReference>
<keyword evidence="7" id="KW-0137">Centromere</keyword>
<proteinExistence type="inferred from homology"/>
<organism evidence="10 11">
    <name type="scientific">Batillaria attramentaria</name>
    <dbReference type="NCBI Taxonomy" id="370345"/>
    <lineage>
        <taxon>Eukaryota</taxon>
        <taxon>Metazoa</taxon>
        <taxon>Spiralia</taxon>
        <taxon>Lophotrochozoa</taxon>
        <taxon>Mollusca</taxon>
        <taxon>Gastropoda</taxon>
        <taxon>Caenogastropoda</taxon>
        <taxon>Sorbeoconcha</taxon>
        <taxon>Cerithioidea</taxon>
        <taxon>Batillariidae</taxon>
        <taxon>Batillaria</taxon>
    </lineage>
</organism>
<feature type="region of interest" description="Disordered" evidence="8">
    <location>
        <begin position="282"/>
        <end position="303"/>
    </location>
</feature>
<evidence type="ECO:0000259" key="9">
    <source>
        <dbReference type="Pfam" id="PF02931"/>
    </source>
</evidence>
<sequence>MSSDPEKFQEEAGQIYTTVFHKYNSRVRPPDSYPKPVKVNVKVDLIHIRGFDLLKQELETVLDLEIDWQDKRLAWYANQVHTITVDVTEIWSPSIVYLNGVVPLSSLFVSKVIISSEGLIKWYRREVVTTMCPTTPQNATQQCPISLGFTSKDSAEEFDNTTELMVGLDFANHYWDVQVAGIDDYSSEVHFVLDLVKLDPPHPITGARNCSAELGYEVMNGASKGAGVVGRSAVVALVVSAATLRQEDEAETLAQTRTAQKQKQKLLELQERRDNLLEQLQGAASTSGVPGGEGVGDDGSHETIESSELRSAVAYMAELKEKLNVYKLTGASIIKSNQDGKVVCFTTSYKGSYLESYHLKLQGLSTGQFRVSHHDLPPFVFTSCVPDSLEVKDIPSVVQPVREVLSMYVLRREELKSAEGKFSDTLHVAERSGPIDFVCFHMDVRPNLQVEITLKYKDLKHYLPSAVNAVPLKRERFHCGKKILRQKRKVVHLWQVPLCFGCMSKIWSKPAWFDFSSCSVVCQISFCISVGGNWIRCLVFRQLCLVHYPSFGLTKPIGWQQGVGRNSVALEEFVVMPVSSSCLQLDGV</sequence>
<evidence type="ECO:0000313" key="11">
    <source>
        <dbReference type="Proteomes" id="UP001519460"/>
    </source>
</evidence>
<comment type="similarity">
    <text evidence="3">Belongs to the CENP-O/MCM21 family.</text>
</comment>
<evidence type="ECO:0000256" key="8">
    <source>
        <dbReference type="SAM" id="MobiDB-lite"/>
    </source>
</evidence>
<dbReference type="PANTHER" id="PTHR14582">
    <property type="entry name" value="INNER KINETOCHORE SUBUNIT MAL2"/>
    <property type="match status" value="1"/>
</dbReference>
<dbReference type="GO" id="GO:0000775">
    <property type="term" value="C:chromosome, centromeric region"/>
    <property type="evidence" value="ECO:0007669"/>
    <property type="project" value="UniProtKB-SubCell"/>
</dbReference>
<gene>
    <name evidence="10" type="ORF">BaRGS_00028670</name>
</gene>
<dbReference type="AlphaFoldDB" id="A0ABD0JY99"/>
<dbReference type="SUPFAM" id="SSF63712">
    <property type="entry name" value="Nicotinic receptor ligand binding domain-like"/>
    <property type="match status" value="1"/>
</dbReference>
<comment type="caution">
    <text evidence="10">The sequence shown here is derived from an EMBL/GenBank/DDBJ whole genome shotgun (WGS) entry which is preliminary data.</text>
</comment>
<dbReference type="Proteomes" id="UP001519460">
    <property type="component" value="Unassembled WGS sequence"/>
</dbReference>
<keyword evidence="5" id="KW-0158">Chromosome</keyword>
<evidence type="ECO:0000313" key="10">
    <source>
        <dbReference type="EMBL" id="KAK7480110.1"/>
    </source>
</evidence>
<feature type="domain" description="Neurotransmitter-gated ion-channel ligand-binding" evidence="9">
    <location>
        <begin position="14"/>
        <end position="145"/>
    </location>
</feature>
<evidence type="ECO:0000256" key="4">
    <source>
        <dbReference type="ARBA" id="ARBA00016395"/>
    </source>
</evidence>
<keyword evidence="11" id="KW-1185">Reference proteome</keyword>
<dbReference type="Pfam" id="PF02931">
    <property type="entry name" value="Neur_chan_LBD"/>
    <property type="match status" value="1"/>
</dbReference>
<evidence type="ECO:0000256" key="6">
    <source>
        <dbReference type="ARBA" id="ARBA00023242"/>
    </source>
</evidence>
<dbReference type="InterPro" id="IPR006202">
    <property type="entry name" value="Neur_chan_lig-bd"/>
</dbReference>
<evidence type="ECO:0000256" key="2">
    <source>
        <dbReference type="ARBA" id="ARBA00004584"/>
    </source>
</evidence>
<dbReference type="Gene3D" id="2.70.170.10">
    <property type="entry name" value="Neurotransmitter-gated ion-channel ligand-binding domain"/>
    <property type="match status" value="1"/>
</dbReference>
<evidence type="ECO:0000256" key="1">
    <source>
        <dbReference type="ARBA" id="ARBA00004123"/>
    </source>
</evidence>
<comment type="subcellular location">
    <subcellularLocation>
        <location evidence="2">Chromosome</location>
        <location evidence="2">Centromere</location>
    </subcellularLocation>
    <subcellularLocation>
        <location evidence="1">Nucleus</location>
    </subcellularLocation>
</comment>
<name>A0ABD0JY99_9CAEN</name>
<accession>A0ABD0JY99</accession>
<dbReference type="GO" id="GO:0005634">
    <property type="term" value="C:nucleus"/>
    <property type="evidence" value="ECO:0007669"/>
    <property type="project" value="UniProtKB-SubCell"/>
</dbReference>
<dbReference type="InterPro" id="IPR036734">
    <property type="entry name" value="Neur_chan_lig-bd_sf"/>
</dbReference>
<evidence type="ECO:0000256" key="7">
    <source>
        <dbReference type="ARBA" id="ARBA00023328"/>
    </source>
</evidence>
<keyword evidence="6" id="KW-0539">Nucleus</keyword>
<evidence type="ECO:0000256" key="3">
    <source>
        <dbReference type="ARBA" id="ARBA00007321"/>
    </source>
</evidence>
<dbReference type="PANTHER" id="PTHR14582:SF1">
    <property type="entry name" value="CENTROMERE PROTEIN O"/>
    <property type="match status" value="1"/>
</dbReference>
<reference evidence="10 11" key="1">
    <citation type="journal article" date="2023" name="Sci. Data">
        <title>Genome assembly of the Korean intertidal mud-creeper Batillaria attramentaria.</title>
        <authorList>
            <person name="Patra A.K."/>
            <person name="Ho P.T."/>
            <person name="Jun S."/>
            <person name="Lee S.J."/>
            <person name="Kim Y."/>
            <person name="Won Y.J."/>
        </authorList>
    </citation>
    <scope>NUCLEOTIDE SEQUENCE [LARGE SCALE GENOMIC DNA]</scope>
    <source>
        <strain evidence="10">Wonlab-2016</strain>
    </source>
</reference>